<feature type="binding site" evidence="11">
    <location>
        <position position="42"/>
    </location>
    <ligand>
        <name>Mg(2+)</name>
        <dbReference type="ChEBI" id="CHEBI:18420"/>
    </ligand>
</feature>
<feature type="binding site" evidence="11">
    <location>
        <position position="111"/>
    </location>
    <ligand>
        <name>CTP</name>
        <dbReference type="ChEBI" id="CHEBI:37563"/>
    </ligand>
</feature>
<name>A0A0B6AJF9_PRIM2</name>
<dbReference type="RefSeq" id="WP_034653440.1">
    <property type="nucleotide sequence ID" value="NZ_BCVB01000003.1"/>
</dbReference>
<evidence type="ECO:0000256" key="3">
    <source>
        <dbReference type="ARBA" id="ARBA00022694"/>
    </source>
</evidence>
<dbReference type="GO" id="GO:0000287">
    <property type="term" value="F:magnesium ion binding"/>
    <property type="evidence" value="ECO:0007669"/>
    <property type="project" value="UniProtKB-UniRule"/>
</dbReference>
<dbReference type="InterPro" id="IPR043519">
    <property type="entry name" value="NT_sf"/>
</dbReference>
<evidence type="ECO:0000256" key="8">
    <source>
        <dbReference type="ARBA" id="ARBA00022840"/>
    </source>
</evidence>
<evidence type="ECO:0000259" key="13">
    <source>
        <dbReference type="Pfam" id="PF12627"/>
    </source>
</evidence>
<dbReference type="InterPro" id="IPR023068">
    <property type="entry name" value="CCA-adding_enz_firmicutes"/>
</dbReference>
<keyword evidence="9 11" id="KW-0460">Magnesium</keyword>
<feature type="binding site" evidence="11">
    <location>
        <position position="163"/>
    </location>
    <ligand>
        <name>ATP</name>
        <dbReference type="ChEBI" id="CHEBI:30616"/>
    </ligand>
</feature>
<dbReference type="InterPro" id="IPR032828">
    <property type="entry name" value="PolyA_RNA-bd"/>
</dbReference>
<evidence type="ECO:0000313" key="15">
    <source>
        <dbReference type="EMBL" id="AJI21207.1"/>
    </source>
</evidence>
<evidence type="ECO:0000256" key="6">
    <source>
        <dbReference type="ARBA" id="ARBA00022741"/>
    </source>
</evidence>
<feature type="binding site" evidence="11">
    <location>
        <position position="30"/>
    </location>
    <ligand>
        <name>ATP</name>
        <dbReference type="ChEBI" id="CHEBI:30616"/>
    </ligand>
</feature>
<evidence type="ECO:0000259" key="12">
    <source>
        <dbReference type="Pfam" id="PF01743"/>
    </source>
</evidence>
<dbReference type="GeneID" id="93641737"/>
<dbReference type="GO" id="GO:0001680">
    <property type="term" value="P:tRNA 3'-terminal CCA addition"/>
    <property type="evidence" value="ECO:0007669"/>
    <property type="project" value="UniProtKB-UniRule"/>
</dbReference>
<evidence type="ECO:0000256" key="4">
    <source>
        <dbReference type="ARBA" id="ARBA00022695"/>
    </source>
</evidence>
<comment type="subunit">
    <text evidence="11">Homodimer.</text>
</comment>
<feature type="binding site" evidence="11">
    <location>
        <position position="160"/>
    </location>
    <ligand>
        <name>CTP</name>
        <dbReference type="ChEBI" id="CHEBI:37563"/>
    </ligand>
</feature>
<dbReference type="EC" id="2.7.7.72" evidence="11"/>
<keyword evidence="4 11" id="KW-0548">Nucleotidyltransferase</keyword>
<feature type="domain" description="Poly A polymerase head" evidence="12">
    <location>
        <begin position="22"/>
        <end position="142"/>
    </location>
</feature>
<feature type="binding site" evidence="11">
    <location>
        <position position="157"/>
    </location>
    <ligand>
        <name>CTP</name>
        <dbReference type="ChEBI" id="CHEBI:37563"/>
    </ligand>
</feature>
<dbReference type="InterPro" id="IPR002646">
    <property type="entry name" value="PolA_pol_head_dom"/>
</dbReference>
<dbReference type="HOGENOM" id="CLU_015961_3_0_9"/>
<dbReference type="CDD" id="cd05398">
    <property type="entry name" value="NT_ClassII-CCAase"/>
    <property type="match status" value="1"/>
</dbReference>
<organism evidence="15 16">
    <name type="scientific">Priestia megaterium (strain ATCC 14581 / DSM 32 / CCUG 1817 / JCM 2506 / NBRC 15308 / NCIMB 9376 / NCTC 10342 / NRRL B-14308 / VKM B-512 / Ford 19)</name>
    <name type="common">Bacillus megaterium</name>
    <dbReference type="NCBI Taxonomy" id="1348623"/>
    <lineage>
        <taxon>Bacteria</taxon>
        <taxon>Bacillati</taxon>
        <taxon>Bacillota</taxon>
        <taxon>Bacilli</taxon>
        <taxon>Bacillales</taxon>
        <taxon>Bacillaceae</taxon>
        <taxon>Priestia</taxon>
    </lineage>
</organism>
<sequence length="397" mass="46006">MKEPFIHPLYVIEKLETAGYEAYFVGGAVRDLILNRTIGDIDIATSARPEQVMELFPKTIHVGIEHGTVVVVHEDETYEVTTFRSEGEYDDFRRPSSVTFISSLIEDLQRRDFTINAMAMNAKGEIIDPFNGREDLRNQLIRTVGNAKERFHEDALRMMRAVRFVSQLAFSLSDQTKRAIQQYGELLRHVSIERITVEFEKMLSGKRPSLALALVADTELYRYLPQLNVDPQKFRSVCAHDWMMLQRVSESWTLLVHLLDIQDKQAFFKSWKLSNKQIKDIQLQSIGLRDVLENGWSKRIMYTIGEQASVSVNRILQLLRSNEHMNEHELLYIYSELPIHSLKDLDINGQDLLVWTGKKGGPWVSQLLKEIEEKVLYNELMNTKSSIRKWVQSCSQI</sequence>
<feature type="binding site" evidence="11">
    <location>
        <position position="40"/>
    </location>
    <ligand>
        <name>Mg(2+)</name>
        <dbReference type="ChEBI" id="CHEBI:18420"/>
    </ligand>
</feature>
<feature type="binding site" evidence="11">
    <location>
        <position position="160"/>
    </location>
    <ligand>
        <name>ATP</name>
        <dbReference type="ChEBI" id="CHEBI:30616"/>
    </ligand>
</feature>
<gene>
    <name evidence="11 15" type="primary">cca</name>
    <name evidence="15" type="ORF">BG04_3682</name>
</gene>
<dbReference type="KEGG" id="bmeg:BG04_3682"/>
<comment type="cofactor">
    <cofactor evidence="1 11">
        <name>Mg(2+)</name>
        <dbReference type="ChEBI" id="CHEBI:18420"/>
    </cofactor>
</comment>
<dbReference type="Gene3D" id="3.30.460.10">
    <property type="entry name" value="Beta Polymerase, domain 2"/>
    <property type="match status" value="1"/>
</dbReference>
<keyword evidence="3 11" id="KW-0819">tRNA processing</keyword>
<dbReference type="SUPFAM" id="SSF81891">
    <property type="entry name" value="Poly A polymerase C-terminal region-like"/>
    <property type="match status" value="1"/>
</dbReference>
<feature type="binding site" evidence="11">
    <location>
        <position position="30"/>
    </location>
    <ligand>
        <name>CTP</name>
        <dbReference type="ChEBI" id="CHEBI:37563"/>
    </ligand>
</feature>
<comment type="similarity">
    <text evidence="11">Belongs to the tRNA nucleotidyltransferase/poly(A) polymerase family. Bacterial CCA-adding enzyme type 3 subfamily.</text>
</comment>
<dbReference type="GO" id="GO:0005524">
    <property type="term" value="F:ATP binding"/>
    <property type="evidence" value="ECO:0007669"/>
    <property type="project" value="UniProtKB-UniRule"/>
</dbReference>
<dbReference type="GO" id="GO:0004810">
    <property type="term" value="F:CCA tRNA nucleotidyltransferase activity"/>
    <property type="evidence" value="ECO:0007669"/>
    <property type="project" value="UniProtKB-UniRule"/>
</dbReference>
<dbReference type="AlphaFoldDB" id="A0A0B6AJF9"/>
<feature type="domain" description="CCA-adding enzyme C-terminal" evidence="14">
    <location>
        <begin position="245"/>
        <end position="391"/>
    </location>
</feature>
<dbReference type="Pfam" id="PF12627">
    <property type="entry name" value="PolyA_pol_RNAbd"/>
    <property type="match status" value="1"/>
</dbReference>
<keyword evidence="5 11" id="KW-0479">Metal-binding</keyword>
<dbReference type="PANTHER" id="PTHR46173:SF1">
    <property type="entry name" value="CCA TRNA NUCLEOTIDYLTRANSFERASE 1, MITOCHONDRIAL"/>
    <property type="match status" value="1"/>
</dbReference>
<evidence type="ECO:0000256" key="1">
    <source>
        <dbReference type="ARBA" id="ARBA00001946"/>
    </source>
</evidence>
<keyword evidence="8 11" id="KW-0067">ATP-binding</keyword>
<comment type="miscellaneous">
    <text evidence="11">A single active site specifically recognizes both ATP and CTP and is responsible for their addition.</text>
</comment>
<evidence type="ECO:0000256" key="5">
    <source>
        <dbReference type="ARBA" id="ARBA00022723"/>
    </source>
</evidence>
<evidence type="ECO:0000256" key="2">
    <source>
        <dbReference type="ARBA" id="ARBA00022679"/>
    </source>
</evidence>
<evidence type="ECO:0000256" key="9">
    <source>
        <dbReference type="ARBA" id="ARBA00022842"/>
    </source>
</evidence>
<feature type="binding site" evidence="11">
    <location>
        <position position="111"/>
    </location>
    <ligand>
        <name>ATP</name>
        <dbReference type="ChEBI" id="CHEBI:30616"/>
    </ligand>
</feature>
<dbReference type="InterPro" id="IPR050264">
    <property type="entry name" value="Bact_CCA-adding_enz_type3_sf"/>
</dbReference>
<dbReference type="HAMAP" id="MF_01263">
    <property type="entry name" value="CCA_bact_type3"/>
    <property type="match status" value="1"/>
</dbReference>
<dbReference type="NCBIfam" id="NF009814">
    <property type="entry name" value="PRK13299.1"/>
    <property type="match status" value="1"/>
</dbReference>
<dbReference type="SUPFAM" id="SSF81301">
    <property type="entry name" value="Nucleotidyltransferase"/>
    <property type="match status" value="1"/>
</dbReference>
<feature type="binding site" evidence="11">
    <location>
        <position position="27"/>
    </location>
    <ligand>
        <name>ATP</name>
        <dbReference type="ChEBI" id="CHEBI:30616"/>
    </ligand>
</feature>
<comment type="function">
    <text evidence="11">Catalyzes the addition and repair of the essential 3'-terminal CCA sequence in tRNAs without using a nucleic acid template. Adds these three nucleotides in the order of C, C, and A to the tRNA nucleotide-73, using CTP and ATP as substrates and producing inorganic pyrophosphate. tRNA 3'-terminal CCA addition is required both for tRNA processing and repair. Also involved in tRNA surveillance by mediating tandem CCA addition to generate a CCACCA at the 3' terminus of unstable tRNAs. While stable tRNAs receive only 3'-terminal CCA, unstable tRNAs are marked with CCACCA and rapidly degraded.</text>
</comment>
<dbReference type="Gene3D" id="1.10.110.30">
    <property type="match status" value="1"/>
</dbReference>
<evidence type="ECO:0000259" key="14">
    <source>
        <dbReference type="Pfam" id="PF13735"/>
    </source>
</evidence>
<dbReference type="Gene3D" id="1.10.246.80">
    <property type="match status" value="1"/>
</dbReference>
<feature type="binding site" evidence="11">
    <location>
        <position position="27"/>
    </location>
    <ligand>
        <name>CTP</name>
        <dbReference type="ChEBI" id="CHEBI:37563"/>
    </ligand>
</feature>
<evidence type="ECO:0000256" key="10">
    <source>
        <dbReference type="ARBA" id="ARBA00022884"/>
    </source>
</evidence>
<feature type="binding site" evidence="11">
    <location>
        <position position="154"/>
    </location>
    <ligand>
        <name>ATP</name>
        <dbReference type="ChEBI" id="CHEBI:30616"/>
    </ligand>
</feature>
<feature type="binding site" evidence="11">
    <location>
        <position position="154"/>
    </location>
    <ligand>
        <name>CTP</name>
        <dbReference type="ChEBI" id="CHEBI:37563"/>
    </ligand>
</feature>
<accession>A0A0B6AJF9</accession>
<protein>
    <recommendedName>
        <fullName evidence="11">CCA-adding enzyme</fullName>
        <ecNumber evidence="11">2.7.7.72</ecNumber>
    </recommendedName>
    <alternativeName>
        <fullName evidence="11">CCA tRNA nucleotidyltransferase</fullName>
    </alternativeName>
    <alternativeName>
        <fullName evidence="11">tRNA CCA-pyrophosphorylase</fullName>
    </alternativeName>
    <alternativeName>
        <fullName evidence="11">tRNA adenylyl-/cytidylyl- transferase</fullName>
    </alternativeName>
    <alternativeName>
        <fullName evidence="11">tRNA nucleotidyltransferase</fullName>
    </alternativeName>
    <alternativeName>
        <fullName evidence="11">tRNA-NT</fullName>
    </alternativeName>
</protein>
<proteinExistence type="inferred from homology"/>
<dbReference type="EMBL" id="CP009920">
    <property type="protein sequence ID" value="AJI21207.1"/>
    <property type="molecule type" value="Genomic_DNA"/>
</dbReference>
<feature type="binding site" evidence="11">
    <location>
        <position position="157"/>
    </location>
    <ligand>
        <name>ATP</name>
        <dbReference type="ChEBI" id="CHEBI:30616"/>
    </ligand>
</feature>
<evidence type="ECO:0000256" key="7">
    <source>
        <dbReference type="ARBA" id="ARBA00022800"/>
    </source>
</evidence>
<feature type="domain" description="tRNA nucleotidyltransferase/poly(A) polymerase RNA and SrmB- binding" evidence="13">
    <location>
        <begin position="170"/>
        <end position="228"/>
    </location>
</feature>
<comment type="catalytic activity">
    <reaction evidence="11">
        <text>a tRNA precursor + 2 CTP + ATP = a tRNA with a 3' CCA end + 3 diphosphate</text>
        <dbReference type="Rhea" id="RHEA:14433"/>
        <dbReference type="Rhea" id="RHEA-COMP:10465"/>
        <dbReference type="Rhea" id="RHEA-COMP:10468"/>
        <dbReference type="ChEBI" id="CHEBI:30616"/>
        <dbReference type="ChEBI" id="CHEBI:33019"/>
        <dbReference type="ChEBI" id="CHEBI:37563"/>
        <dbReference type="ChEBI" id="CHEBI:74896"/>
        <dbReference type="ChEBI" id="CHEBI:83071"/>
        <dbReference type="EC" id="2.7.7.72"/>
    </reaction>
</comment>
<keyword evidence="6 11" id="KW-0547">Nucleotide-binding</keyword>
<dbReference type="Gene3D" id="1.20.58.560">
    <property type="match status" value="1"/>
</dbReference>
<dbReference type="Pfam" id="PF13735">
    <property type="entry name" value="tRNA_NucTran2_2"/>
    <property type="match status" value="1"/>
</dbReference>
<dbReference type="Pfam" id="PF01743">
    <property type="entry name" value="PolyA_pol"/>
    <property type="match status" value="1"/>
</dbReference>
<dbReference type="Proteomes" id="UP000031829">
    <property type="component" value="Chromosome"/>
</dbReference>
<keyword evidence="7 11" id="KW-0692">RNA repair</keyword>
<dbReference type="GO" id="GO:0042245">
    <property type="term" value="P:RNA repair"/>
    <property type="evidence" value="ECO:0007669"/>
    <property type="project" value="UniProtKB-KW"/>
</dbReference>
<reference evidence="15 16" key="1">
    <citation type="journal article" date="2015" name="Genome Announc.">
        <title>Complete genome sequences for 35 biothreat assay-relevant bacillus species.</title>
        <authorList>
            <person name="Johnson S.L."/>
            <person name="Daligault H.E."/>
            <person name="Davenport K.W."/>
            <person name="Jaissle J."/>
            <person name="Frey K.G."/>
            <person name="Ladner J.T."/>
            <person name="Broomall S.M."/>
            <person name="Bishop-Lilly K.A."/>
            <person name="Bruce D.C."/>
            <person name="Gibbons H.S."/>
            <person name="Coyne S.R."/>
            <person name="Lo C.C."/>
            <person name="Meincke L."/>
            <person name="Munk A.C."/>
            <person name="Koroleva G.I."/>
            <person name="Rosenzweig C.N."/>
            <person name="Palacios G.F."/>
            <person name="Redden C.L."/>
            <person name="Minogue T.D."/>
            <person name="Chain P.S."/>
        </authorList>
    </citation>
    <scope>NUCLEOTIDE SEQUENCE [LARGE SCALE GENOMIC DNA]</scope>
    <source>
        <strain evidence="16">ATCC 14581 / DSM 32 / JCM 2506 / NBRC 15308 / NCIMB 9376 / NCTC 10342 / NRRL B-14308 / VKM B-512</strain>
    </source>
</reference>
<dbReference type="GO" id="GO:0000049">
    <property type="term" value="F:tRNA binding"/>
    <property type="evidence" value="ECO:0007669"/>
    <property type="project" value="UniProtKB-UniRule"/>
</dbReference>
<evidence type="ECO:0000313" key="16">
    <source>
        <dbReference type="Proteomes" id="UP000031829"/>
    </source>
</evidence>
<comment type="catalytic activity">
    <reaction evidence="11">
        <text>a tRNA with a 3' CCA end + 2 CTP + ATP = a tRNA with a 3' CCACCA end + 3 diphosphate</text>
        <dbReference type="Rhea" id="RHEA:76235"/>
        <dbReference type="Rhea" id="RHEA-COMP:10468"/>
        <dbReference type="Rhea" id="RHEA-COMP:18655"/>
        <dbReference type="ChEBI" id="CHEBI:30616"/>
        <dbReference type="ChEBI" id="CHEBI:33019"/>
        <dbReference type="ChEBI" id="CHEBI:37563"/>
        <dbReference type="ChEBI" id="CHEBI:83071"/>
        <dbReference type="ChEBI" id="CHEBI:195187"/>
    </reaction>
</comment>
<dbReference type="InterPro" id="IPR032810">
    <property type="entry name" value="CCA-adding_enz_C"/>
</dbReference>
<keyword evidence="2 11" id="KW-0808">Transferase</keyword>
<feature type="binding site" evidence="11">
    <location>
        <position position="163"/>
    </location>
    <ligand>
        <name>CTP</name>
        <dbReference type="ChEBI" id="CHEBI:37563"/>
    </ligand>
</feature>
<evidence type="ECO:0000256" key="11">
    <source>
        <dbReference type="HAMAP-Rule" id="MF_01263"/>
    </source>
</evidence>
<keyword evidence="10 11" id="KW-0694">RNA-binding</keyword>
<dbReference type="PANTHER" id="PTHR46173">
    <property type="entry name" value="CCA TRNA NUCLEOTIDYLTRANSFERASE 1, MITOCHONDRIAL"/>
    <property type="match status" value="1"/>
</dbReference>